<sequence length="314" mass="34474">MSIRNATIRQLQIFAAAARTLSFARVAEQFRLTPGAISFQIKQIEGLCGFPLFERVGRSVVLTDAGAALLDHATVILKELNDADQQMEALRGSTGGSVTLGLVSTAKYIVPHLLSRFQAERPGVTITLQDGNRRKIHAAVIKGDVDIAIMGRPSAEVVESVAFANHPSTIIAAPSHPLTRGGRLRLHDLENERFIVREEGSGTRALMDGFFRSQGLTPRIAMTTSSNEMIKQAVMAGIGIALISRHTIQLELAIGLLRELDIEGLPLMRAWYVVHRRSLPLLPVHSQFRQFMQERGQAIIDDLARRHTGRLPTG</sequence>
<dbReference type="GO" id="GO:0003700">
    <property type="term" value="F:DNA-binding transcription factor activity"/>
    <property type="evidence" value="ECO:0007669"/>
    <property type="project" value="InterPro"/>
</dbReference>
<dbReference type="PANTHER" id="PTHR30126">
    <property type="entry name" value="HTH-TYPE TRANSCRIPTIONAL REGULATOR"/>
    <property type="match status" value="1"/>
</dbReference>
<dbReference type="Pfam" id="PF03466">
    <property type="entry name" value="LysR_substrate"/>
    <property type="match status" value="1"/>
</dbReference>
<dbReference type="KEGG" id="rce:RC1_4060"/>
<dbReference type="InterPro" id="IPR036390">
    <property type="entry name" value="WH_DNA-bd_sf"/>
</dbReference>
<gene>
    <name evidence="8" type="primary">cbbR1</name>
    <name evidence="8" type="ordered locus">RC1_4060</name>
</gene>
<dbReference type="AlphaFoldDB" id="B6IYM5"/>
<comment type="similarity">
    <text evidence="1">Belongs to the LysR transcriptional regulatory family.</text>
</comment>
<dbReference type="Proteomes" id="UP000001591">
    <property type="component" value="Chromosome"/>
</dbReference>
<dbReference type="SUPFAM" id="SSF53850">
    <property type="entry name" value="Periplasmic binding protein-like II"/>
    <property type="match status" value="1"/>
</dbReference>
<organism evidence="8 9">
    <name type="scientific">Rhodospirillum centenum (strain ATCC 51521 / SW)</name>
    <dbReference type="NCBI Taxonomy" id="414684"/>
    <lineage>
        <taxon>Bacteria</taxon>
        <taxon>Pseudomonadati</taxon>
        <taxon>Pseudomonadota</taxon>
        <taxon>Alphaproteobacteria</taxon>
        <taxon>Rhodospirillales</taxon>
        <taxon>Rhodospirillaceae</taxon>
        <taxon>Rhodospirillum</taxon>
    </lineage>
</organism>
<keyword evidence="9" id="KW-1185">Reference proteome</keyword>
<evidence type="ECO:0000256" key="6">
    <source>
        <dbReference type="ARBA" id="ARBA00043141"/>
    </source>
</evidence>
<dbReference type="OrthoDB" id="9808620at2"/>
<evidence type="ECO:0000256" key="2">
    <source>
        <dbReference type="ARBA" id="ARBA00023015"/>
    </source>
</evidence>
<evidence type="ECO:0000259" key="7">
    <source>
        <dbReference type="PROSITE" id="PS50931"/>
    </source>
</evidence>
<reference evidence="8 9" key="1">
    <citation type="journal article" date="2010" name="BMC Genomics">
        <title>Metabolic flexibility revealed in the genome of the cyst-forming alpha-1 proteobacterium Rhodospirillum centenum.</title>
        <authorList>
            <person name="Lu Y.K."/>
            <person name="Marden J."/>
            <person name="Han M."/>
            <person name="Swingley W.D."/>
            <person name="Mastrian S.D."/>
            <person name="Chowdhury S.R."/>
            <person name="Hao J."/>
            <person name="Helmy T."/>
            <person name="Kim S."/>
            <person name="Kurdoglu A.A."/>
            <person name="Matthies H.J."/>
            <person name="Rollo D."/>
            <person name="Stothard P."/>
            <person name="Blankenship R.E."/>
            <person name="Bauer C.E."/>
            <person name="Touchman J.W."/>
        </authorList>
    </citation>
    <scope>NUCLEOTIDE SEQUENCE [LARGE SCALE GENOMIC DNA]</scope>
    <source>
        <strain evidence="9">ATCC 51521 / SW</strain>
    </source>
</reference>
<keyword evidence="2" id="KW-0805">Transcription regulation</keyword>
<keyword evidence="4" id="KW-0804">Transcription</keyword>
<evidence type="ECO:0000313" key="8">
    <source>
        <dbReference type="EMBL" id="ACJ01399.1"/>
    </source>
</evidence>
<dbReference type="EMBL" id="CP000613">
    <property type="protein sequence ID" value="ACJ01399.1"/>
    <property type="molecule type" value="Genomic_DNA"/>
</dbReference>
<dbReference type="SUPFAM" id="SSF46785">
    <property type="entry name" value="Winged helix' DNA-binding domain"/>
    <property type="match status" value="1"/>
</dbReference>
<dbReference type="Gene3D" id="1.10.10.10">
    <property type="entry name" value="Winged helix-like DNA-binding domain superfamily/Winged helix DNA-binding domain"/>
    <property type="match status" value="1"/>
</dbReference>
<dbReference type="PROSITE" id="PS50931">
    <property type="entry name" value="HTH_LYSR"/>
    <property type="match status" value="1"/>
</dbReference>
<dbReference type="InterPro" id="IPR005119">
    <property type="entry name" value="LysR_subst-bd"/>
</dbReference>
<dbReference type="InterPro" id="IPR000847">
    <property type="entry name" value="LysR_HTH_N"/>
</dbReference>
<dbReference type="InterPro" id="IPR036388">
    <property type="entry name" value="WH-like_DNA-bd_sf"/>
</dbReference>
<dbReference type="RefSeq" id="WP_012569172.1">
    <property type="nucleotide sequence ID" value="NC_011420.2"/>
</dbReference>
<dbReference type="PANTHER" id="PTHR30126:SF5">
    <property type="entry name" value="HTH-TYPE TRANSCRIPTIONAL ACTIVATOR CMPR"/>
    <property type="match status" value="1"/>
</dbReference>
<evidence type="ECO:0000256" key="4">
    <source>
        <dbReference type="ARBA" id="ARBA00023163"/>
    </source>
</evidence>
<evidence type="ECO:0000313" key="9">
    <source>
        <dbReference type="Proteomes" id="UP000001591"/>
    </source>
</evidence>
<protein>
    <recommendedName>
        <fullName evidence="5">HTH-type transcriptional regulator CbbR</fullName>
    </recommendedName>
    <alternativeName>
        <fullName evidence="6">RuBisCO operon transcriptional regulator</fullName>
    </alternativeName>
</protein>
<dbReference type="eggNOG" id="COG0583">
    <property type="taxonomic scope" value="Bacteria"/>
</dbReference>
<proteinExistence type="inferred from homology"/>
<dbReference type="FunFam" id="1.10.10.10:FF:000001">
    <property type="entry name" value="LysR family transcriptional regulator"/>
    <property type="match status" value="1"/>
</dbReference>
<dbReference type="GO" id="GO:0000976">
    <property type="term" value="F:transcription cis-regulatory region binding"/>
    <property type="evidence" value="ECO:0007669"/>
    <property type="project" value="TreeGrafter"/>
</dbReference>
<evidence type="ECO:0000256" key="5">
    <source>
        <dbReference type="ARBA" id="ARBA00039279"/>
    </source>
</evidence>
<dbReference type="HOGENOM" id="CLU_039613_6_1_5"/>
<name>B6IYM5_RHOCS</name>
<dbReference type="Gene3D" id="3.40.190.290">
    <property type="match status" value="1"/>
</dbReference>
<accession>B6IYM5</accession>
<keyword evidence="3" id="KW-0238">DNA-binding</keyword>
<feature type="domain" description="HTH lysR-type" evidence="7">
    <location>
        <begin position="7"/>
        <end position="63"/>
    </location>
</feature>
<dbReference type="STRING" id="414684.RC1_4060"/>
<dbReference type="CDD" id="cd08419">
    <property type="entry name" value="PBP2_CbbR_RubisCO_like"/>
    <property type="match status" value="1"/>
</dbReference>
<dbReference type="Pfam" id="PF00126">
    <property type="entry name" value="HTH_1"/>
    <property type="match status" value="1"/>
</dbReference>
<evidence type="ECO:0000256" key="1">
    <source>
        <dbReference type="ARBA" id="ARBA00009437"/>
    </source>
</evidence>
<evidence type="ECO:0000256" key="3">
    <source>
        <dbReference type="ARBA" id="ARBA00023125"/>
    </source>
</evidence>